<dbReference type="Gene3D" id="3.80.10.10">
    <property type="entry name" value="Ribonuclease Inhibitor"/>
    <property type="match status" value="3"/>
</dbReference>
<dbReference type="InterPro" id="IPR032675">
    <property type="entry name" value="LRR_dom_sf"/>
</dbReference>
<gene>
    <name evidence="4" type="ORF">O6P43_007550</name>
</gene>
<dbReference type="InterPro" id="IPR050905">
    <property type="entry name" value="Plant_NBS-LRR"/>
</dbReference>
<dbReference type="EMBL" id="JARAOO010000003">
    <property type="protein sequence ID" value="KAJ7978015.1"/>
    <property type="molecule type" value="Genomic_DNA"/>
</dbReference>
<dbReference type="Pfam" id="PF23247">
    <property type="entry name" value="LRR_RPS2"/>
    <property type="match status" value="3"/>
</dbReference>
<evidence type="ECO:0000259" key="3">
    <source>
        <dbReference type="Pfam" id="PF23247"/>
    </source>
</evidence>
<sequence>MMLIVYFCGIFSFVKVIPKLEELALSGDQVEIVKHRSSRRGLFPNLKLLTLLSISKPASLYCPWFLEQKPNLEELALQSCSCEEILFFEVIDNKESDTVRIECPKKLALNGISEIEYIFKKGSWSQLVQIQNLQHLNVLKCYSLIGLAQGLVSLNHLKYLEICECYNLKSLVTSSTAKSFVQLTSLKISSCRLITNIVADEDEAVCDREITFSKLELLELNLLPGLESFCLRNHALIFPLLKSMFVIQCPKMKTFTPGNSISTPQLRRVDVHKIEDAWFWEGDLNATIHKVFTDMVAFHGIEDLLLSEYPMLKGVWSNRQGPLKLSKLKQLQVWNCEFISSVIFSPTLLQSLNNLEGIRVYNCDSAVQVFDLEGLGIDGHLGLLPCLKELQLGRLPNLTHIWSKEPHGILDLKNLISLTISECHSLRNLFTSSMVSGLMGLQEMEIKQCNGIEEIITKASSPDEAAASIGSKITFPRLNVIVLKYLPNLTCFYSGSETLECPSLKRICKENCPQMKAFDMIEASNTSIGNISNSKIAFPKVEVLQLGLNDWSLHLPEASRSNIKLLTMNSGLPYSWPRRDPFWRGRNIPLGLIWRFRNLEQLHLEEIYNVEELNLCEEDGSNGKEEVARDVVSKLKKLNLFKLSNLRTSFLSLAASFENLTVLVVSQCNALMSVVNSAVAATLVQLTYLRVEDCCKMTEIISSDQGGEANKEKEIVFHQLQILVLRGLRSLGRFSSGNHTIRFPILEMVLVENCPEMESFSCGLVETPQLKRVQLERYEEDYFNYPNQWEKKQWVTYIQYLLIDQNRKVGEDKWFWVDNHTNAKYLCQGEVIANGGGDIEDEFVFTHLEMLILYNLPALTRFCSRNYTIRLPNLEKVVVCECPVMKIFSSGVVISKREKKHEGEEHEEGKGSEEKPEKKASTQTLEEKVNLFCRQHQSQGTEYDSKETPDATLSKKTREPKSNCHSPNCW</sequence>
<organism evidence="4 5">
    <name type="scientific">Quillaja saponaria</name>
    <name type="common">Soap bark tree</name>
    <dbReference type="NCBI Taxonomy" id="32244"/>
    <lineage>
        <taxon>Eukaryota</taxon>
        <taxon>Viridiplantae</taxon>
        <taxon>Streptophyta</taxon>
        <taxon>Embryophyta</taxon>
        <taxon>Tracheophyta</taxon>
        <taxon>Spermatophyta</taxon>
        <taxon>Magnoliopsida</taxon>
        <taxon>eudicotyledons</taxon>
        <taxon>Gunneridae</taxon>
        <taxon>Pentapetalae</taxon>
        <taxon>rosids</taxon>
        <taxon>fabids</taxon>
        <taxon>Fabales</taxon>
        <taxon>Quillajaceae</taxon>
        <taxon>Quillaja</taxon>
    </lineage>
</organism>
<evidence type="ECO:0000256" key="2">
    <source>
        <dbReference type="SAM" id="MobiDB-lite"/>
    </source>
</evidence>
<keyword evidence="1" id="KW-0611">Plant defense</keyword>
<accession>A0AAD7QAM5</accession>
<dbReference type="Proteomes" id="UP001163823">
    <property type="component" value="Chromosome 3"/>
</dbReference>
<name>A0AAD7QAM5_QUISA</name>
<dbReference type="InterPro" id="IPR057135">
    <property type="entry name" value="At4g27190-like_LRR"/>
</dbReference>
<proteinExistence type="predicted"/>
<evidence type="ECO:0000256" key="1">
    <source>
        <dbReference type="ARBA" id="ARBA00022821"/>
    </source>
</evidence>
<feature type="domain" description="Disease resistance protein At4g27190-like leucine-rich repeats" evidence="3">
    <location>
        <begin position="302"/>
        <end position="450"/>
    </location>
</feature>
<feature type="domain" description="Disease resistance protein At4g27190-like leucine-rich repeats" evidence="3">
    <location>
        <begin position="655"/>
        <end position="759"/>
    </location>
</feature>
<dbReference type="KEGG" id="qsa:O6P43_007550"/>
<dbReference type="AlphaFoldDB" id="A0AAD7QAM5"/>
<feature type="region of interest" description="Disordered" evidence="2">
    <location>
        <begin position="898"/>
        <end position="970"/>
    </location>
</feature>
<evidence type="ECO:0000313" key="4">
    <source>
        <dbReference type="EMBL" id="KAJ7978015.1"/>
    </source>
</evidence>
<keyword evidence="5" id="KW-1185">Reference proteome</keyword>
<evidence type="ECO:0000313" key="5">
    <source>
        <dbReference type="Proteomes" id="UP001163823"/>
    </source>
</evidence>
<protein>
    <submittedName>
        <fullName evidence="4">NBS-LRR type disease resistance protein</fullName>
    </submittedName>
</protein>
<dbReference type="SUPFAM" id="SSF52047">
    <property type="entry name" value="RNI-like"/>
    <property type="match status" value="3"/>
</dbReference>
<reference evidence="4" key="1">
    <citation type="journal article" date="2023" name="Science">
        <title>Elucidation of the pathway for biosynthesis of saponin adjuvants from the soapbark tree.</title>
        <authorList>
            <person name="Reed J."/>
            <person name="Orme A."/>
            <person name="El-Demerdash A."/>
            <person name="Owen C."/>
            <person name="Martin L.B.B."/>
            <person name="Misra R.C."/>
            <person name="Kikuchi S."/>
            <person name="Rejzek M."/>
            <person name="Martin A.C."/>
            <person name="Harkess A."/>
            <person name="Leebens-Mack J."/>
            <person name="Louveau T."/>
            <person name="Stephenson M.J."/>
            <person name="Osbourn A."/>
        </authorList>
    </citation>
    <scope>NUCLEOTIDE SEQUENCE</scope>
    <source>
        <strain evidence="4">S10</strain>
    </source>
</reference>
<dbReference type="PANTHER" id="PTHR33463:SF209">
    <property type="entry name" value="DISEASE RESISTANCE PROTEIN RPS2-LIKE"/>
    <property type="match status" value="1"/>
</dbReference>
<feature type="compositionally biased region" description="Basic and acidic residues" evidence="2">
    <location>
        <begin position="900"/>
        <end position="929"/>
    </location>
</feature>
<comment type="caution">
    <text evidence="4">The sequence shown here is derived from an EMBL/GenBank/DDBJ whole genome shotgun (WGS) entry which is preliminary data.</text>
</comment>
<dbReference type="PANTHER" id="PTHR33463">
    <property type="entry name" value="NB-ARC DOMAIN-CONTAINING PROTEIN-RELATED"/>
    <property type="match status" value="1"/>
</dbReference>
<feature type="domain" description="Disease resistance protein At4g27190-like leucine-rich repeats" evidence="3">
    <location>
        <begin position="154"/>
        <end position="255"/>
    </location>
</feature>